<dbReference type="RefSeq" id="XP_004333922.1">
    <property type="nucleotide sequence ID" value="XM_004333874.1"/>
</dbReference>
<feature type="transmembrane region" description="Helical" evidence="2">
    <location>
        <begin position="464"/>
        <end position="493"/>
    </location>
</feature>
<reference evidence="4 5" key="1">
    <citation type="journal article" date="2013" name="Genome Biol.">
        <title>Genome of Acanthamoeba castellanii highlights extensive lateral gene transfer and early evolution of tyrosine kinase signaling.</title>
        <authorList>
            <person name="Clarke M."/>
            <person name="Lohan A.J."/>
            <person name="Liu B."/>
            <person name="Lagkouvardos I."/>
            <person name="Roy S."/>
            <person name="Zafar N."/>
            <person name="Bertelli C."/>
            <person name="Schilde C."/>
            <person name="Kianianmomeni A."/>
            <person name="Burglin T.R."/>
            <person name="Frech C."/>
            <person name="Turcotte B."/>
            <person name="Kopec K.O."/>
            <person name="Synnott J.M."/>
            <person name="Choo C."/>
            <person name="Paponov I."/>
            <person name="Finkler A."/>
            <person name="Soon Heng Tan C."/>
            <person name="Hutchins A.P."/>
            <person name="Weinmeier T."/>
            <person name="Rattei T."/>
            <person name="Chu J.S."/>
            <person name="Gimenez G."/>
            <person name="Irimia M."/>
            <person name="Rigden D.J."/>
            <person name="Fitzpatrick D.A."/>
            <person name="Lorenzo-Morales J."/>
            <person name="Bateman A."/>
            <person name="Chiu C.H."/>
            <person name="Tang P."/>
            <person name="Hegemann P."/>
            <person name="Fromm H."/>
            <person name="Raoult D."/>
            <person name="Greub G."/>
            <person name="Miranda-Saavedra D."/>
            <person name="Chen N."/>
            <person name="Nash P."/>
            <person name="Ginger M.L."/>
            <person name="Horn M."/>
            <person name="Schaap P."/>
            <person name="Caler L."/>
            <person name="Loftus B."/>
        </authorList>
    </citation>
    <scope>NUCLEOTIDE SEQUENCE [LARGE SCALE GENOMIC DNA]</scope>
    <source>
        <strain evidence="4 5">Neff</strain>
    </source>
</reference>
<evidence type="ECO:0000256" key="2">
    <source>
        <dbReference type="SAM" id="Phobius"/>
    </source>
</evidence>
<sequence length="518" mass="54082">MHRPSLPFFVVAVVILGLAASPARAQDCANPLADNLDRTSSATITRPLLAQRFQVVNQSVITGFYAPLSGPRGVDSARLYADSAGAPSATAVPNATLDVTSEIVGFTATPTATADGLVLGPGLYWLVVDAGSTAHWERLAVDSTPAGSARVVLLGLAYRANPNQAWVVDAGNSFKLTVSGCAPDQSNTSTPSPSPSPGIKPPGLQVVNVTSSFEADAASFNLTATIRGNDTTSGSEEEAVLTLRAELEGIQVGDITVPASSLTGFQRTQLNESSGDADARTTFAYVANADATAIEQEFSFHRRPERGNFFGRSFGIAPHSFKWSLRLSSINSSHSSSSSAVEHTTRGVPEANMTTYYIPLRIRSLSSSSRASSRAVAKVEVFDVVLLADADYSLSLAPIEHSLSYRSASGPDGVDVAEFVLELRFPPFNGSLAYDPSLGIDVLLGSDDGDGGDGGSSGGSDMALVIGVAVALPIAAVLVVLAISAGVAIGWWLRKRETTKSVARGDSVNFHYLDSSEL</sequence>
<gene>
    <name evidence="4" type="ORF">ACA1_274980</name>
</gene>
<proteinExistence type="predicted"/>
<dbReference type="GeneID" id="14912345"/>
<feature type="region of interest" description="Disordered" evidence="1">
    <location>
        <begin position="182"/>
        <end position="202"/>
    </location>
</feature>
<evidence type="ECO:0000313" key="4">
    <source>
        <dbReference type="EMBL" id="ELR11909.1"/>
    </source>
</evidence>
<dbReference type="EMBL" id="KB008146">
    <property type="protein sequence ID" value="ELR11909.1"/>
    <property type="molecule type" value="Genomic_DNA"/>
</dbReference>
<evidence type="ECO:0000256" key="1">
    <source>
        <dbReference type="SAM" id="MobiDB-lite"/>
    </source>
</evidence>
<dbReference type="VEuPathDB" id="AmoebaDB:ACA1_274980"/>
<evidence type="ECO:0000256" key="3">
    <source>
        <dbReference type="SAM" id="SignalP"/>
    </source>
</evidence>
<keyword evidence="2" id="KW-1133">Transmembrane helix</keyword>
<dbReference type="AlphaFoldDB" id="L8GGB7"/>
<evidence type="ECO:0000313" key="5">
    <source>
        <dbReference type="Proteomes" id="UP000011083"/>
    </source>
</evidence>
<name>L8GGB7_ACACF</name>
<keyword evidence="3" id="KW-0732">Signal</keyword>
<dbReference type="Proteomes" id="UP000011083">
    <property type="component" value="Unassembled WGS sequence"/>
</dbReference>
<feature type="chain" id="PRO_5003990310" evidence="3">
    <location>
        <begin position="26"/>
        <end position="518"/>
    </location>
</feature>
<keyword evidence="2" id="KW-0472">Membrane</keyword>
<dbReference type="KEGG" id="acan:ACA1_274980"/>
<protein>
    <submittedName>
        <fullName evidence="4">Uncharacterized protein</fullName>
    </submittedName>
</protein>
<accession>L8GGB7</accession>
<organism evidence="4 5">
    <name type="scientific">Acanthamoeba castellanii (strain ATCC 30010 / Neff)</name>
    <dbReference type="NCBI Taxonomy" id="1257118"/>
    <lineage>
        <taxon>Eukaryota</taxon>
        <taxon>Amoebozoa</taxon>
        <taxon>Discosea</taxon>
        <taxon>Longamoebia</taxon>
        <taxon>Centramoebida</taxon>
        <taxon>Acanthamoebidae</taxon>
        <taxon>Acanthamoeba</taxon>
    </lineage>
</organism>
<keyword evidence="2" id="KW-0812">Transmembrane</keyword>
<keyword evidence="5" id="KW-1185">Reference proteome</keyword>
<feature type="signal peptide" evidence="3">
    <location>
        <begin position="1"/>
        <end position="25"/>
    </location>
</feature>